<evidence type="ECO:0000256" key="2">
    <source>
        <dbReference type="ARBA" id="ARBA00022692"/>
    </source>
</evidence>
<evidence type="ECO:0000256" key="5">
    <source>
        <dbReference type="SAM" id="Phobius"/>
    </source>
</evidence>
<feature type="transmembrane region" description="Helical" evidence="5">
    <location>
        <begin position="16"/>
        <end position="36"/>
    </location>
</feature>
<dbReference type="RefSeq" id="XP_021866577.2">
    <property type="nucleotide sequence ID" value="XM_022010885.2"/>
</dbReference>
<dbReference type="GeneID" id="110805291"/>
<dbReference type="AlphaFoldDB" id="A0A9R0JEI6"/>
<dbReference type="Pfam" id="PF23262">
    <property type="entry name" value="NFD4_C"/>
    <property type="match status" value="1"/>
</dbReference>
<feature type="transmembrane region" description="Helical" evidence="5">
    <location>
        <begin position="416"/>
        <end position="438"/>
    </location>
</feature>
<dbReference type="GO" id="GO:0016020">
    <property type="term" value="C:membrane"/>
    <property type="evidence" value="ECO:0000318"/>
    <property type="project" value="GO_Central"/>
</dbReference>
<dbReference type="Pfam" id="PF06813">
    <property type="entry name" value="Nodulin-like"/>
    <property type="match status" value="1"/>
</dbReference>
<feature type="transmembrane region" description="Helical" evidence="5">
    <location>
        <begin position="507"/>
        <end position="529"/>
    </location>
</feature>
<comment type="subcellular location">
    <subcellularLocation>
        <location evidence="1">Membrane</location>
        <topology evidence="1">Multi-pass membrane protein</topology>
    </subcellularLocation>
</comment>
<dbReference type="Gene3D" id="1.20.1250.20">
    <property type="entry name" value="MFS general substrate transporter like domains"/>
    <property type="match status" value="1"/>
</dbReference>
<feature type="transmembrane region" description="Helical" evidence="5">
    <location>
        <begin position="391"/>
        <end position="410"/>
    </location>
</feature>
<reference evidence="9" key="2">
    <citation type="submission" date="2025-08" db="UniProtKB">
        <authorList>
            <consortium name="RefSeq"/>
        </authorList>
    </citation>
    <scope>IDENTIFICATION</scope>
    <source>
        <tissue evidence="9">Leaf</tissue>
    </source>
</reference>
<dbReference type="InterPro" id="IPR010658">
    <property type="entry name" value="Nodulin-like"/>
</dbReference>
<dbReference type="PANTHER" id="PTHR21576">
    <property type="entry name" value="UNCHARACTERIZED NODULIN-LIKE PROTEIN"/>
    <property type="match status" value="1"/>
</dbReference>
<evidence type="ECO:0000259" key="6">
    <source>
        <dbReference type="Pfam" id="PF06813"/>
    </source>
</evidence>
<dbReference type="InterPro" id="IPR036259">
    <property type="entry name" value="MFS_trans_sf"/>
</dbReference>
<feature type="transmembrane region" description="Helical" evidence="5">
    <location>
        <begin position="240"/>
        <end position="262"/>
    </location>
</feature>
<keyword evidence="3 5" id="KW-1133">Transmembrane helix</keyword>
<feature type="transmembrane region" description="Helical" evidence="5">
    <location>
        <begin position="324"/>
        <end position="342"/>
    </location>
</feature>
<reference evidence="8" key="1">
    <citation type="journal article" date="2021" name="Nat. Commun.">
        <title>Genomic analyses provide insights into spinach domestication and the genetic basis of agronomic traits.</title>
        <authorList>
            <person name="Cai X."/>
            <person name="Sun X."/>
            <person name="Xu C."/>
            <person name="Sun H."/>
            <person name="Wang X."/>
            <person name="Ge C."/>
            <person name="Zhang Z."/>
            <person name="Wang Q."/>
            <person name="Fei Z."/>
            <person name="Jiao C."/>
            <person name="Wang Q."/>
        </authorList>
    </citation>
    <scope>NUCLEOTIDE SEQUENCE [LARGE SCALE GENOMIC DNA]</scope>
    <source>
        <strain evidence="8">cv. Varoflay</strain>
    </source>
</reference>
<feature type="domain" description="NFD4 C-terminal" evidence="7">
    <location>
        <begin position="318"/>
        <end position="536"/>
    </location>
</feature>
<evidence type="ECO:0000256" key="1">
    <source>
        <dbReference type="ARBA" id="ARBA00004141"/>
    </source>
</evidence>
<keyword evidence="2 5" id="KW-0812">Transmembrane</keyword>
<evidence type="ECO:0000259" key="7">
    <source>
        <dbReference type="Pfam" id="PF23262"/>
    </source>
</evidence>
<proteinExistence type="predicted"/>
<dbReference type="PANTHER" id="PTHR21576:SF44">
    <property type="entry name" value="MAJOR FACILITATOR SUPERFAMILY PROTEIN"/>
    <property type="match status" value="1"/>
</dbReference>
<dbReference type="SUPFAM" id="SSF103473">
    <property type="entry name" value="MFS general substrate transporter"/>
    <property type="match status" value="2"/>
</dbReference>
<keyword evidence="8" id="KW-1185">Reference proteome</keyword>
<keyword evidence="4 5" id="KW-0472">Membrane</keyword>
<dbReference type="Proteomes" id="UP000813463">
    <property type="component" value="Chromosome 5"/>
</dbReference>
<evidence type="ECO:0000313" key="8">
    <source>
        <dbReference type="Proteomes" id="UP000813463"/>
    </source>
</evidence>
<name>A0A9R0JEI6_SPIOL</name>
<evidence type="ECO:0000256" key="3">
    <source>
        <dbReference type="ARBA" id="ARBA00022989"/>
    </source>
</evidence>
<evidence type="ECO:0000313" key="9">
    <source>
        <dbReference type="RefSeq" id="XP_021866577.2"/>
    </source>
</evidence>
<dbReference type="CDD" id="cd17354">
    <property type="entry name" value="MFS_Mch1p_like"/>
    <property type="match status" value="1"/>
</dbReference>
<accession>A0A9R0JEI6</accession>
<organism evidence="8 9">
    <name type="scientific">Spinacia oleracea</name>
    <name type="common">Spinach</name>
    <dbReference type="NCBI Taxonomy" id="3562"/>
    <lineage>
        <taxon>Eukaryota</taxon>
        <taxon>Viridiplantae</taxon>
        <taxon>Streptophyta</taxon>
        <taxon>Embryophyta</taxon>
        <taxon>Tracheophyta</taxon>
        <taxon>Spermatophyta</taxon>
        <taxon>Magnoliopsida</taxon>
        <taxon>eudicotyledons</taxon>
        <taxon>Gunneridae</taxon>
        <taxon>Pentapetalae</taxon>
        <taxon>Caryophyllales</taxon>
        <taxon>Chenopodiaceae</taxon>
        <taxon>Chenopodioideae</taxon>
        <taxon>Anserineae</taxon>
        <taxon>Spinacia</taxon>
    </lineage>
</organism>
<gene>
    <name evidence="9" type="primary">LOC110805291</name>
</gene>
<dbReference type="InterPro" id="IPR056555">
    <property type="entry name" value="NFD4_C"/>
</dbReference>
<feature type="domain" description="Nodulin-like" evidence="6">
    <location>
        <begin position="15"/>
        <end position="260"/>
    </location>
</feature>
<feature type="transmembrane region" description="Helical" evidence="5">
    <location>
        <begin position="210"/>
        <end position="228"/>
    </location>
</feature>
<feature type="transmembrane region" description="Helical" evidence="5">
    <location>
        <begin position="357"/>
        <end position="379"/>
    </location>
</feature>
<dbReference type="KEGG" id="soe:110805291"/>
<feature type="transmembrane region" description="Helical" evidence="5">
    <location>
        <begin position="450"/>
        <end position="470"/>
    </location>
</feature>
<evidence type="ECO:0000256" key="4">
    <source>
        <dbReference type="ARBA" id="ARBA00023136"/>
    </source>
</evidence>
<protein>
    <submittedName>
        <fullName evidence="9">Protein NUCLEAR FUSION DEFECTIVE 4</fullName>
    </submittedName>
</protein>
<feature type="transmembrane region" description="Helical" evidence="5">
    <location>
        <begin position="174"/>
        <end position="198"/>
    </location>
</feature>
<sequence length="545" mass="59427">MVAQSERLRAFFNNRWLVFVASMWVQSFAGVGYLFGSISPMIKSTMGYNQKQVSYLGVAKNLGDCIGFIAGALCEILPFWGVLSIGVLQTFVGYGFLWLIIANRLTTLPLWVLFIAIFVGTNGETYYNTAALVSCVLNFPDSRGPIVGILKGFAGLSGAILSQMYHIFSTSNRTSLILTIAIAPSIVVLSLMFSIRYVEGHRQQRPSDNLSFSFVYGVCLVLAAYLMSSLLLEDYLSQSLIIFCSIILLSILLLPLVVPIALSFSSEVHDPIEESLLPGELSESVQDKPEAIIGEVETEADSKKRGPKLGENFILRQALGKADLWLLFVSLVLGSGSGITIIDNMGQICESLGYSNTRIFVSIISICNFLGRVGGGYLSELIVRNYAYPRLVALAIVQAILAFGLLYYAMGWPAAIYMLTVLTSLGYGAHWGIAPAAVSEMFGLKCFGALYNFVILAMPTGSFIFSSILASRVYDYYAEKQAGNVDIKLIMQLTAEDSLTCMGSVCYSITCAILTGVVCIAVVLNLIVVRRTRSVYAHLYAKSQT</sequence>